<feature type="transmembrane region" description="Helical" evidence="1">
    <location>
        <begin position="12"/>
        <end position="31"/>
    </location>
</feature>
<evidence type="ECO:0000256" key="1">
    <source>
        <dbReference type="SAM" id="Phobius"/>
    </source>
</evidence>
<reference evidence="2 3" key="1">
    <citation type="submission" date="2020-07" db="EMBL/GenBank/DDBJ databases">
        <title>Sequencing the genomes of 1000 actinobacteria strains.</title>
        <authorList>
            <person name="Klenk H.-P."/>
        </authorList>
    </citation>
    <scope>NUCLEOTIDE SEQUENCE [LARGE SCALE GENOMIC DNA]</scope>
    <source>
        <strain evidence="2 3">DSM 21350</strain>
    </source>
</reference>
<comment type="caution">
    <text evidence="2">The sequence shown here is derived from an EMBL/GenBank/DDBJ whole genome shotgun (WGS) entry which is preliminary data.</text>
</comment>
<feature type="transmembrane region" description="Helical" evidence="1">
    <location>
        <begin position="62"/>
        <end position="81"/>
    </location>
</feature>
<keyword evidence="3" id="KW-1185">Reference proteome</keyword>
<evidence type="ECO:0000313" key="3">
    <source>
        <dbReference type="Proteomes" id="UP000535511"/>
    </source>
</evidence>
<name>A0A7Y9JC75_9ACTN</name>
<sequence length="82" mass="8346">MTTPRTVGSRPAGPVAGVLAGVLAGTLVFLAWVNDLLLGVAVGGIAAGLIACMLWAVPEWHWFGVGLLLGTVVTAAAWFVAF</sequence>
<protein>
    <submittedName>
        <fullName evidence="2">CHASE2 domain-containing sensor protein</fullName>
    </submittedName>
</protein>
<feature type="transmembrane region" description="Helical" evidence="1">
    <location>
        <begin position="36"/>
        <end position="56"/>
    </location>
</feature>
<dbReference type="Proteomes" id="UP000535511">
    <property type="component" value="Unassembled WGS sequence"/>
</dbReference>
<evidence type="ECO:0000313" key="2">
    <source>
        <dbReference type="EMBL" id="NYD43705.1"/>
    </source>
</evidence>
<dbReference type="AlphaFoldDB" id="A0A7Y9JC75"/>
<proteinExistence type="predicted"/>
<gene>
    <name evidence="2" type="ORF">BJZ21_003788</name>
</gene>
<keyword evidence="1" id="KW-0812">Transmembrane</keyword>
<keyword evidence="1" id="KW-1133">Transmembrane helix</keyword>
<organism evidence="2 3">
    <name type="scientific">Nocardioides panaciterrulae</name>
    <dbReference type="NCBI Taxonomy" id="661492"/>
    <lineage>
        <taxon>Bacteria</taxon>
        <taxon>Bacillati</taxon>
        <taxon>Actinomycetota</taxon>
        <taxon>Actinomycetes</taxon>
        <taxon>Propionibacteriales</taxon>
        <taxon>Nocardioidaceae</taxon>
        <taxon>Nocardioides</taxon>
    </lineage>
</organism>
<dbReference type="EMBL" id="JACCBG010000001">
    <property type="protein sequence ID" value="NYD43705.1"/>
    <property type="molecule type" value="Genomic_DNA"/>
</dbReference>
<accession>A0A7Y9JC75</accession>
<keyword evidence="1" id="KW-0472">Membrane</keyword>
<dbReference type="RefSeq" id="WP_179665193.1">
    <property type="nucleotide sequence ID" value="NZ_JACCBG010000001.1"/>
</dbReference>